<dbReference type="STRING" id="2711.A0A067ENV2"/>
<gene>
    <name evidence="2" type="ORF">CISIN_1g037987mg</name>
</gene>
<organism evidence="2 3">
    <name type="scientific">Citrus sinensis</name>
    <name type="common">Sweet orange</name>
    <name type="synonym">Citrus aurantium var. sinensis</name>
    <dbReference type="NCBI Taxonomy" id="2711"/>
    <lineage>
        <taxon>Eukaryota</taxon>
        <taxon>Viridiplantae</taxon>
        <taxon>Streptophyta</taxon>
        <taxon>Embryophyta</taxon>
        <taxon>Tracheophyta</taxon>
        <taxon>Spermatophyta</taxon>
        <taxon>Magnoliopsida</taxon>
        <taxon>eudicotyledons</taxon>
        <taxon>Gunneridae</taxon>
        <taxon>Pentapetalae</taxon>
        <taxon>rosids</taxon>
        <taxon>malvids</taxon>
        <taxon>Sapindales</taxon>
        <taxon>Rutaceae</taxon>
        <taxon>Aurantioideae</taxon>
        <taxon>Citrus</taxon>
    </lineage>
</organism>
<dbReference type="SMR" id="A0A067ENV2"/>
<reference evidence="2 3" key="1">
    <citation type="submission" date="2014-04" db="EMBL/GenBank/DDBJ databases">
        <authorList>
            <consortium name="International Citrus Genome Consortium"/>
            <person name="Gmitter F."/>
            <person name="Chen C."/>
            <person name="Farmerie W."/>
            <person name="Harkins T."/>
            <person name="Desany B."/>
            <person name="Mohiuddin M."/>
            <person name="Kodira C."/>
            <person name="Borodovsky M."/>
            <person name="Lomsadze A."/>
            <person name="Burns P."/>
            <person name="Jenkins J."/>
            <person name="Prochnik S."/>
            <person name="Shu S."/>
            <person name="Chapman J."/>
            <person name="Pitluck S."/>
            <person name="Schmutz J."/>
            <person name="Rokhsar D."/>
        </authorList>
    </citation>
    <scope>NUCLEOTIDE SEQUENCE</scope>
</reference>
<keyword evidence="3" id="KW-1185">Reference proteome</keyword>
<proteinExistence type="predicted"/>
<dbReference type="InterPro" id="IPR004330">
    <property type="entry name" value="FAR1_DNA_bnd_dom"/>
</dbReference>
<evidence type="ECO:0000313" key="3">
    <source>
        <dbReference type="Proteomes" id="UP000027120"/>
    </source>
</evidence>
<accession>A0A067ENV2</accession>
<evidence type="ECO:0000313" key="2">
    <source>
        <dbReference type="EMBL" id="KDO56748.1"/>
    </source>
</evidence>
<name>A0A067ENV2_CITSI</name>
<feature type="domain" description="FAR1" evidence="1">
    <location>
        <begin position="34"/>
        <end position="119"/>
    </location>
</feature>
<protein>
    <recommendedName>
        <fullName evidence="1">FAR1 domain-containing protein</fullName>
    </recommendedName>
</protein>
<dbReference type="Proteomes" id="UP000027120">
    <property type="component" value="Unassembled WGS sequence"/>
</dbReference>
<dbReference type="PANTHER" id="PTHR46328:SF35">
    <property type="entry name" value="PROTEIN FAR1-RELATED SEQUENCE 5-LIKE"/>
    <property type="match status" value="1"/>
</dbReference>
<sequence length="142" mass="16278">MENFENERAIEDVRLEKFEPTLGMLFDGYEEMFEFYKAYGRQEGFPVKKLTSKKRSDKTVKYATFACGRSGKADSRSTNLLKLKPVVKTGCESKIGGCVNEEGKWILRTLNLQHDHGLSPDKERYFPCNHRISASEQARCAL</sequence>
<evidence type="ECO:0000259" key="1">
    <source>
        <dbReference type="Pfam" id="PF03101"/>
    </source>
</evidence>
<dbReference type="Pfam" id="PF03101">
    <property type="entry name" value="FAR1"/>
    <property type="match status" value="1"/>
</dbReference>
<dbReference type="PANTHER" id="PTHR46328">
    <property type="entry name" value="FAR-RED IMPAIRED RESPONSIVE (FAR1) FAMILY PROTEIN-RELATED"/>
    <property type="match status" value="1"/>
</dbReference>
<dbReference type="AlphaFoldDB" id="A0A067ENV2"/>
<dbReference type="EMBL" id="KK784970">
    <property type="protein sequence ID" value="KDO56748.1"/>
    <property type="molecule type" value="Genomic_DNA"/>
</dbReference>